<gene>
    <name evidence="2" type="ORF">ACFFK8_01565</name>
</gene>
<sequence length="55" mass="5991">MAENIGDETAKPTKRKGENMKKQAAKLVFLGETPYICRVKSRLSPPGGQSDPSQT</sequence>
<organism evidence="2 3">
    <name type="scientific">Hallella seregens ATCC 51272</name>
    <dbReference type="NCBI Taxonomy" id="1336250"/>
    <lineage>
        <taxon>Bacteria</taxon>
        <taxon>Pseudomonadati</taxon>
        <taxon>Bacteroidota</taxon>
        <taxon>Bacteroidia</taxon>
        <taxon>Bacteroidales</taxon>
        <taxon>Prevotellaceae</taxon>
        <taxon>Hallella</taxon>
    </lineage>
</organism>
<feature type="region of interest" description="Disordered" evidence="1">
    <location>
        <begin position="1"/>
        <end position="22"/>
    </location>
</feature>
<evidence type="ECO:0000256" key="1">
    <source>
        <dbReference type="SAM" id="MobiDB-lite"/>
    </source>
</evidence>
<name>A0ABV5ZGQ2_9BACT</name>
<feature type="compositionally biased region" description="Basic and acidic residues" evidence="1">
    <location>
        <begin position="8"/>
        <end position="21"/>
    </location>
</feature>
<keyword evidence="3" id="KW-1185">Reference proteome</keyword>
<reference evidence="2 3" key="1">
    <citation type="submission" date="2024-09" db="EMBL/GenBank/DDBJ databases">
        <authorList>
            <person name="Sun Q."/>
            <person name="Mori K."/>
        </authorList>
    </citation>
    <scope>NUCLEOTIDE SEQUENCE [LARGE SCALE GENOMIC DNA]</scope>
    <source>
        <strain evidence="2 3">ATCC 51272</strain>
    </source>
</reference>
<proteinExistence type="predicted"/>
<evidence type="ECO:0000313" key="2">
    <source>
        <dbReference type="EMBL" id="MFB9896543.1"/>
    </source>
</evidence>
<evidence type="ECO:0000313" key="3">
    <source>
        <dbReference type="Proteomes" id="UP001589688"/>
    </source>
</evidence>
<dbReference type="Proteomes" id="UP001589688">
    <property type="component" value="Unassembled WGS sequence"/>
</dbReference>
<dbReference type="RefSeq" id="WP_169732667.1">
    <property type="nucleotide sequence ID" value="NZ_JADU01000011.1"/>
</dbReference>
<protein>
    <submittedName>
        <fullName evidence="2">Uncharacterized protein</fullName>
    </submittedName>
</protein>
<comment type="caution">
    <text evidence="2">The sequence shown here is derived from an EMBL/GenBank/DDBJ whole genome shotgun (WGS) entry which is preliminary data.</text>
</comment>
<accession>A0ABV5ZGQ2</accession>
<dbReference type="EMBL" id="JBHLZF010000001">
    <property type="protein sequence ID" value="MFB9896543.1"/>
    <property type="molecule type" value="Genomic_DNA"/>
</dbReference>